<reference evidence="1 2" key="1">
    <citation type="submission" date="2016-08" db="EMBL/GenBank/DDBJ databases">
        <authorList>
            <person name="Seilhamer J.J."/>
        </authorList>
    </citation>
    <scope>NUCLEOTIDE SEQUENCE [LARGE SCALE GENOMIC DNA]</scope>
    <source>
        <strain evidence="1 2">P1-7</strain>
    </source>
</reference>
<name>A0A1C3VR22_9HYPH</name>
<protein>
    <submittedName>
        <fullName evidence="1">Uncharacterized protein</fullName>
    </submittedName>
</protein>
<gene>
    <name evidence="1" type="ORF">GA0061101_10681</name>
</gene>
<sequence length="137" mass="14445">MRLAATPYTRPAPTIGALKSHVAGRTDHLPIDVPAESFVIPADVVSGLGEGNSENGHKILDHLFNLPGGAAPAAIHRKDGGAVPIMAAGGEYVVPPEVIAKLGGGDLKRGHKILEHFVLHTRKQTIKTLKKLPTPHK</sequence>
<evidence type="ECO:0000313" key="2">
    <source>
        <dbReference type="Proteomes" id="UP000199205"/>
    </source>
</evidence>
<accession>A0A1C3VR22</accession>
<dbReference type="AlphaFoldDB" id="A0A1C3VR22"/>
<dbReference type="Proteomes" id="UP000199205">
    <property type="component" value="Unassembled WGS sequence"/>
</dbReference>
<dbReference type="EMBL" id="FMAF01000006">
    <property type="protein sequence ID" value="SCB30250.1"/>
    <property type="molecule type" value="Genomic_DNA"/>
</dbReference>
<evidence type="ECO:0000313" key="1">
    <source>
        <dbReference type="EMBL" id="SCB30250.1"/>
    </source>
</evidence>
<dbReference type="RefSeq" id="WP_092573956.1">
    <property type="nucleotide sequence ID" value="NZ_FMAF01000006.1"/>
</dbReference>
<proteinExistence type="predicted"/>
<organism evidence="1 2">
    <name type="scientific">Rhizobium lusitanum</name>
    <dbReference type="NCBI Taxonomy" id="293958"/>
    <lineage>
        <taxon>Bacteria</taxon>
        <taxon>Pseudomonadati</taxon>
        <taxon>Pseudomonadota</taxon>
        <taxon>Alphaproteobacteria</taxon>
        <taxon>Hyphomicrobiales</taxon>
        <taxon>Rhizobiaceae</taxon>
        <taxon>Rhizobium/Agrobacterium group</taxon>
        <taxon>Rhizobium</taxon>
    </lineage>
</organism>